<feature type="non-terminal residue" evidence="2">
    <location>
        <position position="1"/>
    </location>
</feature>
<reference evidence="2" key="1">
    <citation type="journal article" date="2021" name="Mol. Ecol. Resour.">
        <title>Phylogenomic analyses of the genus Drosophila reveals genomic signals of climate adaptation.</title>
        <authorList>
            <person name="Li F."/>
            <person name="Rane R.V."/>
            <person name="Luria V."/>
            <person name="Xiong Z."/>
            <person name="Chen J."/>
            <person name="Li Z."/>
            <person name="Catullo R.A."/>
            <person name="Griffin P.C."/>
            <person name="Schiffer M."/>
            <person name="Pearce S."/>
            <person name="Lee S.F."/>
            <person name="McElroy K."/>
            <person name="Stocker A."/>
            <person name="Shirriffs J."/>
            <person name="Cockerell F."/>
            <person name="Coppin C."/>
            <person name="Sgro C.M."/>
            <person name="Karger A."/>
            <person name="Cain J.W."/>
            <person name="Weber J.A."/>
            <person name="Santpere G."/>
            <person name="Kirschner M.W."/>
            <person name="Hoffmann A.A."/>
            <person name="Oakeshott J.G."/>
            <person name="Zhang G."/>
        </authorList>
    </citation>
    <scope>NUCLEOTIDE SEQUENCE</scope>
    <source>
        <strain evidence="2">BGI-SZ-2011g</strain>
    </source>
</reference>
<dbReference type="InterPro" id="IPR001304">
    <property type="entry name" value="C-type_lectin-like"/>
</dbReference>
<dbReference type="Gene3D" id="3.10.100.10">
    <property type="entry name" value="Mannose-Binding Protein A, subunit A"/>
    <property type="match status" value="1"/>
</dbReference>
<feature type="domain" description="C-type lectin" evidence="1">
    <location>
        <begin position="4"/>
        <end position="125"/>
    </location>
</feature>
<proteinExistence type="predicted"/>
<evidence type="ECO:0000259" key="1">
    <source>
        <dbReference type="PROSITE" id="PS50041"/>
    </source>
</evidence>
<sequence>FEKVGSKYYYLGTYQKVTWYTAVHNCHSIGGEMISLADNATLAEITKVISHNKYRDFWLDLTDLGGAGEFLSISSGLRPGFVDWCESATSSTNISGNCVNIEHRNSSTPCMKSVSCIDFKSFICESRKPRTISIL</sequence>
<evidence type="ECO:0000313" key="2">
    <source>
        <dbReference type="EMBL" id="KAH8377959.1"/>
    </source>
</evidence>
<dbReference type="EMBL" id="JAJJHW010001127">
    <property type="protein sequence ID" value="KAH8377959.1"/>
    <property type="molecule type" value="Genomic_DNA"/>
</dbReference>
<dbReference type="Pfam" id="PF00059">
    <property type="entry name" value="Lectin_C"/>
    <property type="match status" value="1"/>
</dbReference>
<dbReference type="CDD" id="cd00037">
    <property type="entry name" value="CLECT"/>
    <property type="match status" value="1"/>
</dbReference>
<keyword evidence="3" id="KW-1185">Reference proteome</keyword>
<feature type="non-terminal residue" evidence="2">
    <location>
        <position position="135"/>
    </location>
</feature>
<dbReference type="AlphaFoldDB" id="A0AAD4K5M0"/>
<protein>
    <recommendedName>
        <fullName evidence="1">C-type lectin domain-containing protein</fullName>
    </recommendedName>
</protein>
<dbReference type="InterPro" id="IPR016186">
    <property type="entry name" value="C-type_lectin-like/link_sf"/>
</dbReference>
<dbReference type="SUPFAM" id="SSF56436">
    <property type="entry name" value="C-type lectin-like"/>
    <property type="match status" value="1"/>
</dbReference>
<accession>A0AAD4K5M0</accession>
<gene>
    <name evidence="2" type="ORF">KR093_008109</name>
</gene>
<dbReference type="PROSITE" id="PS50041">
    <property type="entry name" value="C_TYPE_LECTIN_2"/>
    <property type="match status" value="1"/>
</dbReference>
<dbReference type="InterPro" id="IPR016187">
    <property type="entry name" value="CTDL_fold"/>
</dbReference>
<dbReference type="Proteomes" id="UP001200034">
    <property type="component" value="Unassembled WGS sequence"/>
</dbReference>
<evidence type="ECO:0000313" key="3">
    <source>
        <dbReference type="Proteomes" id="UP001200034"/>
    </source>
</evidence>
<name>A0AAD4K5M0_9MUSC</name>
<organism evidence="2 3">
    <name type="scientific">Drosophila rubida</name>
    <dbReference type="NCBI Taxonomy" id="30044"/>
    <lineage>
        <taxon>Eukaryota</taxon>
        <taxon>Metazoa</taxon>
        <taxon>Ecdysozoa</taxon>
        <taxon>Arthropoda</taxon>
        <taxon>Hexapoda</taxon>
        <taxon>Insecta</taxon>
        <taxon>Pterygota</taxon>
        <taxon>Neoptera</taxon>
        <taxon>Endopterygota</taxon>
        <taxon>Diptera</taxon>
        <taxon>Brachycera</taxon>
        <taxon>Muscomorpha</taxon>
        <taxon>Ephydroidea</taxon>
        <taxon>Drosophilidae</taxon>
        <taxon>Drosophila</taxon>
    </lineage>
</organism>
<comment type="caution">
    <text evidence="2">The sequence shown here is derived from an EMBL/GenBank/DDBJ whole genome shotgun (WGS) entry which is preliminary data.</text>
</comment>